<feature type="compositionally biased region" description="Basic and acidic residues" evidence="1">
    <location>
        <begin position="165"/>
        <end position="177"/>
    </location>
</feature>
<dbReference type="VEuPathDB" id="FungiDB:BTJ68_11213"/>
<comment type="caution">
    <text evidence="2">The sequence shown here is derived from an EMBL/GenBank/DDBJ whole genome shotgun (WGS) entry which is preliminary data.</text>
</comment>
<accession>A0A3M7FGB2</accession>
<feature type="region of interest" description="Disordered" evidence="1">
    <location>
        <begin position="152"/>
        <end position="184"/>
    </location>
</feature>
<evidence type="ECO:0000313" key="2">
    <source>
        <dbReference type="EMBL" id="RMY87822.1"/>
    </source>
</evidence>
<dbReference type="Proteomes" id="UP000268823">
    <property type="component" value="Unassembled WGS sequence"/>
</dbReference>
<name>A0A3M7FGB2_HORWE</name>
<organism evidence="2 3">
    <name type="scientific">Hortaea werneckii</name>
    <name type="common">Black yeast</name>
    <name type="synonym">Cladosporium werneckii</name>
    <dbReference type="NCBI Taxonomy" id="91943"/>
    <lineage>
        <taxon>Eukaryota</taxon>
        <taxon>Fungi</taxon>
        <taxon>Dikarya</taxon>
        <taxon>Ascomycota</taxon>
        <taxon>Pezizomycotina</taxon>
        <taxon>Dothideomycetes</taxon>
        <taxon>Dothideomycetidae</taxon>
        <taxon>Mycosphaerellales</taxon>
        <taxon>Teratosphaeriaceae</taxon>
        <taxon>Hortaea</taxon>
    </lineage>
</organism>
<protein>
    <submittedName>
        <fullName evidence="2">Uncharacterized protein</fullName>
    </submittedName>
</protein>
<reference evidence="2 3" key="1">
    <citation type="journal article" date="2018" name="BMC Genomics">
        <title>Genomic evidence for intraspecific hybridization in a clonal and extremely halotolerant yeast.</title>
        <authorList>
            <person name="Gostincar C."/>
            <person name="Stajich J.E."/>
            <person name="Zupancic J."/>
            <person name="Zalar P."/>
            <person name="Gunde-Cimerman N."/>
        </authorList>
    </citation>
    <scope>NUCLEOTIDE SEQUENCE [LARGE SCALE GENOMIC DNA]</scope>
    <source>
        <strain evidence="2 3">EXF-2788</strain>
    </source>
</reference>
<dbReference type="AlphaFoldDB" id="A0A3M7FGB2"/>
<evidence type="ECO:0000256" key="1">
    <source>
        <dbReference type="SAM" id="MobiDB-lite"/>
    </source>
</evidence>
<evidence type="ECO:0000313" key="3">
    <source>
        <dbReference type="Proteomes" id="UP000268823"/>
    </source>
</evidence>
<dbReference type="OrthoDB" id="3902029at2759"/>
<dbReference type="EMBL" id="QWIR01000088">
    <property type="protein sequence ID" value="RMY87822.1"/>
    <property type="molecule type" value="Genomic_DNA"/>
</dbReference>
<proteinExistence type="predicted"/>
<sequence>MDPKPVQSKPTSDFARAMKKLPLERLNFTLKNQDPGPKDEWWLEDAPATLQDLISTSTPDTDPSPLYCGPPIGFAAYLVQHTDPLTHVQTTSTFGTLKAPRPVLRVACQAERCMTCRPEFMGKLGLRAGGARRKGDETGFRKDWGVEMGVEREGEGRKGWYGSEVGKRGEEREDEGKAVVGKAG</sequence>
<gene>
    <name evidence="2" type="ORF">D0861_05158</name>
</gene>